<dbReference type="GO" id="GO:0008236">
    <property type="term" value="F:serine-type peptidase activity"/>
    <property type="evidence" value="ECO:0007669"/>
    <property type="project" value="InterPro"/>
</dbReference>
<dbReference type="EMBL" id="BJWH01000025">
    <property type="protein sequence ID" value="GEM00039.1"/>
    <property type="molecule type" value="Genomic_DNA"/>
</dbReference>
<dbReference type="RefSeq" id="WP_186814927.1">
    <property type="nucleotide sequence ID" value="NZ_BJWH01000025.1"/>
</dbReference>
<dbReference type="AlphaFoldDB" id="A0A511JPV6"/>
<evidence type="ECO:0000313" key="1">
    <source>
        <dbReference type="EMBL" id="GEM00039.1"/>
    </source>
</evidence>
<proteinExistence type="predicted"/>
<accession>A0A511JPV6</accession>
<keyword evidence="2" id="KW-1185">Reference proteome</keyword>
<dbReference type="GO" id="GO:0006508">
    <property type="term" value="P:proteolysis"/>
    <property type="evidence" value="ECO:0007669"/>
    <property type="project" value="InterPro"/>
</dbReference>
<comment type="caution">
    <text evidence="1">The sequence shown here is derived from an EMBL/GenBank/DDBJ whole genome shotgun (WGS) entry which is preliminary data.</text>
</comment>
<evidence type="ECO:0000313" key="2">
    <source>
        <dbReference type="Proteomes" id="UP000321049"/>
    </source>
</evidence>
<protein>
    <submittedName>
        <fullName evidence="1">Uncharacterized protein</fullName>
    </submittedName>
</protein>
<dbReference type="Gene3D" id="3.40.50.1820">
    <property type="entry name" value="alpha/beta hydrolase"/>
    <property type="match status" value="1"/>
</dbReference>
<dbReference type="InterPro" id="IPR029058">
    <property type="entry name" value="AB_hydrolase_fold"/>
</dbReference>
<dbReference type="Proteomes" id="UP000321049">
    <property type="component" value="Unassembled WGS sequence"/>
</dbReference>
<name>A0A511JPV6_9CELL</name>
<organism evidence="1 2">
    <name type="scientific">Cellulomonas terrae</name>
    <dbReference type="NCBI Taxonomy" id="311234"/>
    <lineage>
        <taxon>Bacteria</taxon>
        <taxon>Bacillati</taxon>
        <taxon>Actinomycetota</taxon>
        <taxon>Actinomycetes</taxon>
        <taxon>Micrococcales</taxon>
        <taxon>Cellulomonadaceae</taxon>
        <taxon>Cellulomonas</taxon>
    </lineage>
</organism>
<dbReference type="SUPFAM" id="SSF53474">
    <property type="entry name" value="alpha/beta-Hydrolases"/>
    <property type="match status" value="1"/>
</dbReference>
<gene>
    <name evidence="1" type="ORF">CTE05_35850</name>
</gene>
<sequence length="204" mass="21199">MAYFDEPGQPAELENVPVEPVLAALAWLRGQAEVDTDALFTFGVSRGGELALWLAAQHPELVAGTFAPVGSGHLVCGYPDDSVPAWTLGGQPLSPACVRASDVEPPDASAVDVAAIAGPVVLACGSDDELWPSCSFMDDIVKRRGAAQTIAVPGDGASHYVAVAPGVPGFDQDHPMEVRSATHRVRTAFWDATADVLASAADDH</sequence>
<reference evidence="1 2" key="1">
    <citation type="submission" date="2019-07" db="EMBL/GenBank/DDBJ databases">
        <title>Whole genome shotgun sequence of Cellulomonas terrae NBRC 100819.</title>
        <authorList>
            <person name="Hosoyama A."/>
            <person name="Uohara A."/>
            <person name="Ohji S."/>
            <person name="Ichikawa N."/>
        </authorList>
    </citation>
    <scope>NUCLEOTIDE SEQUENCE [LARGE SCALE GENOMIC DNA]</scope>
    <source>
        <strain evidence="1 2">NBRC 100819</strain>
    </source>
</reference>